<evidence type="ECO:0000313" key="1">
    <source>
        <dbReference type="EMBL" id="GEP67464.1"/>
    </source>
</evidence>
<dbReference type="AlphaFoldDB" id="A0A512P8E1"/>
<protein>
    <submittedName>
        <fullName evidence="1">Uncharacterized protein</fullName>
    </submittedName>
</protein>
<keyword evidence="2" id="KW-1185">Reference proteome</keyword>
<organism evidence="1 2">
    <name type="scientific">Cellulomonas soli</name>
    <dbReference type="NCBI Taxonomy" id="931535"/>
    <lineage>
        <taxon>Bacteria</taxon>
        <taxon>Bacillati</taxon>
        <taxon>Actinomycetota</taxon>
        <taxon>Actinomycetes</taxon>
        <taxon>Micrococcales</taxon>
        <taxon>Cellulomonadaceae</taxon>
        <taxon>Cellulomonas</taxon>
    </lineage>
</organism>
<dbReference type="EMBL" id="BKAL01000001">
    <property type="protein sequence ID" value="GEP67464.1"/>
    <property type="molecule type" value="Genomic_DNA"/>
</dbReference>
<dbReference type="Proteomes" id="UP000321798">
    <property type="component" value="Unassembled WGS sequence"/>
</dbReference>
<proteinExistence type="predicted"/>
<comment type="caution">
    <text evidence="1">The sequence shown here is derived from an EMBL/GenBank/DDBJ whole genome shotgun (WGS) entry which is preliminary data.</text>
</comment>
<sequence length="92" mass="10115">MLVRGAMRSDPCATRSRDQFGARVEEIVAGERPVATEVHAVYPVASNSLGRKSKISPDLLKNLADMVLGSRSEVPSIEKLADEFSCQERVKR</sequence>
<gene>
    <name evidence="1" type="ORF">CSO01_01790</name>
</gene>
<evidence type="ECO:0000313" key="2">
    <source>
        <dbReference type="Proteomes" id="UP000321798"/>
    </source>
</evidence>
<accession>A0A512P8E1</accession>
<reference evidence="1 2" key="1">
    <citation type="submission" date="2019-07" db="EMBL/GenBank/DDBJ databases">
        <title>Whole genome shotgun sequence of Cellulomonas soli NBRC 109434.</title>
        <authorList>
            <person name="Hosoyama A."/>
            <person name="Uohara A."/>
            <person name="Ohji S."/>
            <person name="Ichikawa N."/>
        </authorList>
    </citation>
    <scope>NUCLEOTIDE SEQUENCE [LARGE SCALE GENOMIC DNA]</scope>
    <source>
        <strain evidence="1 2">NBRC 109434</strain>
    </source>
</reference>
<name>A0A512P8E1_9CELL</name>